<dbReference type="PANTHER" id="PTHR34585">
    <property type="match status" value="1"/>
</dbReference>
<evidence type="ECO:0000313" key="2">
    <source>
        <dbReference type="Proteomes" id="UP000195772"/>
    </source>
</evidence>
<dbReference type="EMBL" id="NFHB01000001">
    <property type="protein sequence ID" value="OUN04928.1"/>
    <property type="molecule type" value="Genomic_DNA"/>
</dbReference>
<accession>A0A1Y3R301</accession>
<dbReference type="GO" id="GO:0003677">
    <property type="term" value="F:DNA binding"/>
    <property type="evidence" value="ECO:0007669"/>
    <property type="project" value="UniProtKB-KW"/>
</dbReference>
<protein>
    <submittedName>
        <fullName evidence="1">DNA-binding protein</fullName>
    </submittedName>
</protein>
<organism evidence="1 2">
    <name type="scientific">Alistipes onderdonkii</name>
    <dbReference type="NCBI Taxonomy" id="328813"/>
    <lineage>
        <taxon>Bacteria</taxon>
        <taxon>Pseudomonadati</taxon>
        <taxon>Bacteroidota</taxon>
        <taxon>Bacteroidia</taxon>
        <taxon>Bacteroidales</taxon>
        <taxon>Rikenellaceae</taxon>
        <taxon>Alistipes</taxon>
    </lineage>
</organism>
<proteinExistence type="predicted"/>
<name>A0A1Y3R301_9BACT</name>
<dbReference type="Proteomes" id="UP000195772">
    <property type="component" value="Unassembled WGS sequence"/>
</dbReference>
<comment type="caution">
    <text evidence="1">The sequence shown here is derived from an EMBL/GenBank/DDBJ whole genome shotgun (WGS) entry which is preliminary data.</text>
</comment>
<keyword evidence="1" id="KW-0238">DNA-binding</keyword>
<reference evidence="2" key="1">
    <citation type="submission" date="2017-04" db="EMBL/GenBank/DDBJ databases">
        <title>Function of individual gut microbiota members based on whole genome sequencing of pure cultures obtained from chicken caecum.</title>
        <authorList>
            <person name="Medvecky M."/>
            <person name="Cejkova D."/>
            <person name="Polansky O."/>
            <person name="Karasova D."/>
            <person name="Kubasova T."/>
            <person name="Cizek A."/>
            <person name="Rychlik I."/>
        </authorList>
    </citation>
    <scope>NUCLEOTIDE SEQUENCE [LARGE SCALE GENOMIC DNA]</scope>
    <source>
        <strain evidence="2">An90</strain>
    </source>
</reference>
<sequence>MASDYLTLESEEVKAFFASIDRSVETLQLADKNYRPAIGSEHYLTGEEVCDLLHISSRTLQTLRDMRQISFTAISERNFLYPETGIREILMQNYRPAQDPFRRY</sequence>
<evidence type="ECO:0000313" key="1">
    <source>
        <dbReference type="EMBL" id="OUN04928.1"/>
    </source>
</evidence>
<dbReference type="RefSeq" id="WP_087400993.1">
    <property type="nucleotide sequence ID" value="NZ_NFHB01000001.1"/>
</dbReference>
<gene>
    <name evidence="1" type="ORF">B5G41_01055</name>
</gene>
<dbReference type="OrthoDB" id="1002363at2"/>
<dbReference type="PANTHER" id="PTHR34585:SF22">
    <property type="entry name" value="HELIX-TURN-HELIX DOMAIN-CONTAINING PROTEIN"/>
    <property type="match status" value="1"/>
</dbReference>
<dbReference type="AlphaFoldDB" id="A0A1Y3R301"/>